<evidence type="ECO:0000313" key="2">
    <source>
        <dbReference type="Proteomes" id="UP000078200"/>
    </source>
</evidence>
<dbReference type="Proteomes" id="UP000078200">
    <property type="component" value="Unassembled WGS sequence"/>
</dbReference>
<protein>
    <submittedName>
        <fullName evidence="1">Uncharacterized protein</fullName>
    </submittedName>
</protein>
<reference evidence="1" key="1">
    <citation type="submission" date="2020-05" db="UniProtKB">
        <authorList>
            <consortium name="EnsemblMetazoa"/>
        </authorList>
    </citation>
    <scope>IDENTIFICATION</scope>
    <source>
        <strain evidence="1">TTRI</strain>
    </source>
</reference>
<accession>A0A1A9V4V5</accession>
<dbReference type="STRING" id="7395.A0A1A9V4V5"/>
<keyword evidence="2" id="KW-1185">Reference proteome</keyword>
<dbReference type="EnsemblMetazoa" id="GAUT025979-RA">
    <property type="protein sequence ID" value="GAUT025979-PA"/>
    <property type="gene ID" value="GAUT025979"/>
</dbReference>
<evidence type="ECO:0000313" key="1">
    <source>
        <dbReference type="EnsemblMetazoa" id="GAUT025979-PA"/>
    </source>
</evidence>
<proteinExistence type="predicted"/>
<dbReference type="VEuPathDB" id="VectorBase:GAUT025979"/>
<name>A0A1A9V4V5_GLOAU</name>
<organism evidence="1 2">
    <name type="scientific">Glossina austeni</name>
    <name type="common">Savannah tsetse fly</name>
    <dbReference type="NCBI Taxonomy" id="7395"/>
    <lineage>
        <taxon>Eukaryota</taxon>
        <taxon>Metazoa</taxon>
        <taxon>Ecdysozoa</taxon>
        <taxon>Arthropoda</taxon>
        <taxon>Hexapoda</taxon>
        <taxon>Insecta</taxon>
        <taxon>Pterygota</taxon>
        <taxon>Neoptera</taxon>
        <taxon>Endopterygota</taxon>
        <taxon>Diptera</taxon>
        <taxon>Brachycera</taxon>
        <taxon>Muscomorpha</taxon>
        <taxon>Hippoboscoidea</taxon>
        <taxon>Glossinidae</taxon>
        <taxon>Glossina</taxon>
    </lineage>
</organism>
<dbReference type="AlphaFoldDB" id="A0A1A9V4V5"/>
<sequence length="193" mass="21706">MVKQRGMFSIPPAHPMSTEHIANPKSVPFLQISTSSAKLLYFSCVTERDKTLKHQRDLLKRYQKRIELNLENDRQRAKLLLRKKKFQETLLINTDKQLENLEKLATDIEYAQVEMNTTHVTQKSTSSHQIGGTCIEPTAFGTQVVNFTTKALASNSGLPLIALLQYTHSSAITQIAGGHPTSRIHTYAAQPPH</sequence>